<reference evidence="9 10" key="1">
    <citation type="submission" date="2019-09" db="EMBL/GenBank/DDBJ databases">
        <title>A chromosome-level genome assembly of the Chinese tupelo Nyssa sinensis.</title>
        <authorList>
            <person name="Yang X."/>
            <person name="Kang M."/>
            <person name="Yang Y."/>
            <person name="Xiong H."/>
            <person name="Wang M."/>
            <person name="Zhang Z."/>
            <person name="Wang Z."/>
            <person name="Wu H."/>
            <person name="Ma T."/>
            <person name="Liu J."/>
            <person name="Xi Z."/>
        </authorList>
    </citation>
    <scope>NUCLEOTIDE SEQUENCE [LARGE SCALE GENOMIC DNA]</scope>
    <source>
        <strain evidence="9">J267</strain>
        <tissue evidence="9">Leaf</tissue>
    </source>
</reference>
<dbReference type="AlphaFoldDB" id="A0A5J4ZXP9"/>
<keyword evidence="10" id="KW-1185">Reference proteome</keyword>
<dbReference type="EMBL" id="CM018047">
    <property type="protein sequence ID" value="KAA8523603.1"/>
    <property type="molecule type" value="Genomic_DNA"/>
</dbReference>
<dbReference type="FunFam" id="1.10.418.10:FF:000034">
    <property type="entry name" value="Fimbrin-2 like"/>
    <property type="match status" value="1"/>
</dbReference>
<evidence type="ECO:0000259" key="8">
    <source>
        <dbReference type="PROSITE" id="PS50021"/>
    </source>
</evidence>
<keyword evidence="3" id="KW-0963">Cytoplasm</keyword>
<dbReference type="InterPro" id="IPR001715">
    <property type="entry name" value="CH_dom"/>
</dbReference>
<feature type="region of interest" description="Disordered" evidence="7">
    <location>
        <begin position="645"/>
        <end position="671"/>
    </location>
</feature>
<feature type="compositionally biased region" description="Low complexity" evidence="7">
    <location>
        <begin position="648"/>
        <end position="665"/>
    </location>
</feature>
<dbReference type="PROSITE" id="PS50021">
    <property type="entry name" value="CH"/>
    <property type="match status" value="4"/>
</dbReference>
<evidence type="ECO:0000256" key="2">
    <source>
        <dbReference type="ARBA" id="ARBA00011385"/>
    </source>
</evidence>
<accession>A0A5J4ZXP9</accession>
<dbReference type="Gene3D" id="1.10.418.10">
    <property type="entry name" value="Calponin-like domain"/>
    <property type="match status" value="4"/>
</dbReference>
<proteinExistence type="predicted"/>
<dbReference type="GO" id="GO:0032432">
    <property type="term" value="C:actin filament bundle"/>
    <property type="evidence" value="ECO:0007669"/>
    <property type="project" value="TreeGrafter"/>
</dbReference>
<feature type="domain" description="Calponin-homology (CH)" evidence="8">
    <location>
        <begin position="285"/>
        <end position="388"/>
    </location>
</feature>
<dbReference type="FunFam" id="1.10.418.10:FF:000041">
    <property type="entry name" value="Fimbrin-2 isoform A"/>
    <property type="match status" value="1"/>
</dbReference>
<evidence type="ECO:0000256" key="7">
    <source>
        <dbReference type="SAM" id="MobiDB-lite"/>
    </source>
</evidence>
<dbReference type="GO" id="GO:0051017">
    <property type="term" value="P:actin filament bundle assembly"/>
    <property type="evidence" value="ECO:0007669"/>
    <property type="project" value="InterPro"/>
</dbReference>
<feature type="domain" description="Calponin-homology (CH)" evidence="8">
    <location>
        <begin position="410"/>
        <end position="516"/>
    </location>
</feature>
<evidence type="ECO:0000313" key="9">
    <source>
        <dbReference type="EMBL" id="KAA8523603.1"/>
    </source>
</evidence>
<dbReference type="PANTHER" id="PTHR19961:SF62">
    <property type="entry name" value="FIMBRIN-1"/>
    <property type="match status" value="1"/>
</dbReference>
<keyword evidence="5" id="KW-0009">Actin-binding</keyword>
<sequence>MCDNPTDVKDSGWLLFKEMSSFVGVLVSDQWLQSQFTQVELRSLKSKFISIKNQNGKVTIGDLPPLMMKLKAFSEMFNEEEIRGILAESDSDMSNEVDFEGFLRTYLNLQARATGKLGGSKNSSSFLKATTTTLLHTISESEEASYVAHINSYLRDDPFLKQYLPIDQSTNSLFDLAKDGVLLCKLINVAVPGTIDERAINTKRVLNPWERNENHTLCLNSAKAIGCTVVNIGTQDLVEGRPHLVLGLISQIIKIQLLADLNLRKTPQLVELVDDSNDVEELMGLAPEKVLLKWMNFHLKKAGYKKTVTNFSSDLKDGEAYAYLLNVLAPEHCSPATLNAKDPTERANLVLEHAERMDCKRYLTPKDIVEGSTNLNLAFVAQVFHQRNGLSTDSKKISFAEMMTDDEQISREERCFRLWINSLGIGTYVNNMFEDVRNGWILLEVVDKISPGSVNWKQATRPPIKMPFRKVENCNQVIKIGKQLKFSLVNVAGNDIVQGNKKLILAFLWQLMRFNILQLLKNLRSHSQAKEITDADILTWANKKVKCTGRTSQMESFKDKSLSTGLFFLELLSAVEPRVVNWNLVTKGESEEEKKLNATYIISVARKLGCSIFLLPEDIIEVNQKMILTLTASVMYWCLQQPVEESESSPSPATGTTPDASPAPSINGEDDASLSVEVSNLTIDDAASDTTVSSQVENEDIQVME</sequence>
<evidence type="ECO:0000256" key="5">
    <source>
        <dbReference type="ARBA" id="ARBA00023203"/>
    </source>
</evidence>
<evidence type="ECO:0000256" key="6">
    <source>
        <dbReference type="ARBA" id="ARBA00023212"/>
    </source>
</evidence>
<dbReference type="SUPFAM" id="SSF47473">
    <property type="entry name" value="EF-hand"/>
    <property type="match status" value="1"/>
</dbReference>
<dbReference type="OrthoDB" id="431378at2759"/>
<gene>
    <name evidence="9" type="ORF">F0562_010026</name>
</gene>
<dbReference type="Gene3D" id="1.10.238.10">
    <property type="entry name" value="EF-hand"/>
    <property type="match status" value="1"/>
</dbReference>
<protein>
    <recommendedName>
        <fullName evidence="8">Calponin-homology (CH) domain-containing protein</fullName>
    </recommendedName>
</protein>
<evidence type="ECO:0000313" key="10">
    <source>
        <dbReference type="Proteomes" id="UP000325577"/>
    </source>
</evidence>
<keyword evidence="6" id="KW-0206">Cytoskeleton</keyword>
<dbReference type="CDD" id="cd21299">
    <property type="entry name" value="CH_AtFIM_like_rpt3"/>
    <property type="match status" value="1"/>
</dbReference>
<organism evidence="9 10">
    <name type="scientific">Nyssa sinensis</name>
    <dbReference type="NCBI Taxonomy" id="561372"/>
    <lineage>
        <taxon>Eukaryota</taxon>
        <taxon>Viridiplantae</taxon>
        <taxon>Streptophyta</taxon>
        <taxon>Embryophyta</taxon>
        <taxon>Tracheophyta</taxon>
        <taxon>Spermatophyta</taxon>
        <taxon>Magnoliopsida</taxon>
        <taxon>eudicotyledons</taxon>
        <taxon>Gunneridae</taxon>
        <taxon>Pentapetalae</taxon>
        <taxon>asterids</taxon>
        <taxon>Cornales</taxon>
        <taxon>Nyssaceae</taxon>
        <taxon>Nyssa</taxon>
    </lineage>
</organism>
<evidence type="ECO:0000256" key="3">
    <source>
        <dbReference type="ARBA" id="ARBA00022490"/>
    </source>
</evidence>
<dbReference type="GO" id="GO:0005737">
    <property type="term" value="C:cytoplasm"/>
    <property type="evidence" value="ECO:0007669"/>
    <property type="project" value="TreeGrafter"/>
</dbReference>
<dbReference type="CDD" id="cd21296">
    <property type="entry name" value="CH_AtFIM_like_rpt2"/>
    <property type="match status" value="1"/>
</dbReference>
<dbReference type="InterPro" id="IPR001589">
    <property type="entry name" value="Actinin_actin-bd_CS"/>
</dbReference>
<dbReference type="SUPFAM" id="SSF47576">
    <property type="entry name" value="Calponin-homology domain, CH-domain"/>
    <property type="match status" value="1"/>
</dbReference>
<evidence type="ECO:0000256" key="1">
    <source>
        <dbReference type="ARBA" id="ARBA00004245"/>
    </source>
</evidence>
<dbReference type="PROSITE" id="PS00020">
    <property type="entry name" value="ACTININ_2"/>
    <property type="match status" value="1"/>
</dbReference>
<dbReference type="FunFam" id="1.10.418.10:FF:000031">
    <property type="entry name" value="Fimbrin-2 like"/>
    <property type="match status" value="1"/>
</dbReference>
<feature type="region of interest" description="Disordered" evidence="7">
    <location>
        <begin position="685"/>
        <end position="705"/>
    </location>
</feature>
<dbReference type="GO" id="GO:0051639">
    <property type="term" value="P:actin filament network formation"/>
    <property type="evidence" value="ECO:0007669"/>
    <property type="project" value="TreeGrafter"/>
</dbReference>
<dbReference type="PANTHER" id="PTHR19961">
    <property type="entry name" value="FIMBRIN/PLASTIN"/>
    <property type="match status" value="1"/>
</dbReference>
<dbReference type="SMART" id="SM00033">
    <property type="entry name" value="CH"/>
    <property type="match status" value="4"/>
</dbReference>
<dbReference type="Proteomes" id="UP000325577">
    <property type="component" value="Linkage Group LG4"/>
</dbReference>
<comment type="subunit">
    <text evidence="2">Interacts with F-actin.</text>
</comment>
<dbReference type="GO" id="GO:0051015">
    <property type="term" value="F:actin filament binding"/>
    <property type="evidence" value="ECO:0007669"/>
    <property type="project" value="InterPro"/>
</dbReference>
<evidence type="ECO:0000256" key="4">
    <source>
        <dbReference type="ARBA" id="ARBA00022737"/>
    </source>
</evidence>
<name>A0A5J4ZXP9_9ASTE</name>
<feature type="domain" description="Calponin-homology (CH)" evidence="8">
    <location>
        <begin position="140"/>
        <end position="257"/>
    </location>
</feature>
<dbReference type="InterPro" id="IPR039959">
    <property type="entry name" value="Fimbrin/Plastin"/>
</dbReference>
<dbReference type="FunFam" id="1.10.418.10:FF:000045">
    <property type="entry name" value="Fimbrin-1 isoform A"/>
    <property type="match status" value="1"/>
</dbReference>
<feature type="domain" description="Calponin-homology (CH)" evidence="8">
    <location>
        <begin position="531"/>
        <end position="639"/>
    </location>
</feature>
<dbReference type="InterPro" id="IPR036872">
    <property type="entry name" value="CH_dom_sf"/>
</dbReference>
<feature type="compositionally biased region" description="Polar residues" evidence="7">
    <location>
        <begin position="685"/>
        <end position="696"/>
    </location>
</feature>
<keyword evidence="4" id="KW-0677">Repeat</keyword>
<dbReference type="Pfam" id="PF00307">
    <property type="entry name" value="CH"/>
    <property type="match status" value="4"/>
</dbReference>
<dbReference type="CDD" id="cd21293">
    <property type="entry name" value="CH_AtFIM_like_rpt1"/>
    <property type="match status" value="1"/>
</dbReference>
<dbReference type="InterPro" id="IPR011992">
    <property type="entry name" value="EF-hand-dom_pair"/>
</dbReference>
<comment type="subcellular location">
    <subcellularLocation>
        <location evidence="1">Cytoplasm</location>
        <location evidence="1">Cytoskeleton</location>
    </subcellularLocation>
</comment>
<dbReference type="GO" id="GO:0005884">
    <property type="term" value="C:actin filament"/>
    <property type="evidence" value="ECO:0007669"/>
    <property type="project" value="TreeGrafter"/>
</dbReference>